<dbReference type="AlphaFoldDB" id="A0A3N4J5F3"/>
<name>A0A3N4J5F3_9PEZI</name>
<dbReference type="Proteomes" id="UP000276215">
    <property type="component" value="Unassembled WGS sequence"/>
</dbReference>
<keyword evidence="3" id="KW-1185">Reference proteome</keyword>
<protein>
    <submittedName>
        <fullName evidence="2">Uncharacterized protein</fullName>
    </submittedName>
</protein>
<feature type="region of interest" description="Disordered" evidence="1">
    <location>
        <begin position="227"/>
        <end position="257"/>
    </location>
</feature>
<accession>A0A3N4J5F3</accession>
<proteinExistence type="predicted"/>
<dbReference type="EMBL" id="ML120450">
    <property type="protein sequence ID" value="RPA93532.1"/>
    <property type="molecule type" value="Genomic_DNA"/>
</dbReference>
<evidence type="ECO:0000313" key="2">
    <source>
        <dbReference type="EMBL" id="RPA93532.1"/>
    </source>
</evidence>
<evidence type="ECO:0000313" key="3">
    <source>
        <dbReference type="Proteomes" id="UP000276215"/>
    </source>
</evidence>
<gene>
    <name evidence="2" type="ORF">L873DRAFT_53178</name>
</gene>
<reference evidence="2 3" key="1">
    <citation type="journal article" date="2018" name="Nat. Ecol. Evol.">
        <title>Pezizomycetes genomes reveal the molecular basis of ectomycorrhizal truffle lifestyle.</title>
        <authorList>
            <person name="Murat C."/>
            <person name="Payen T."/>
            <person name="Noel B."/>
            <person name="Kuo A."/>
            <person name="Morin E."/>
            <person name="Chen J."/>
            <person name="Kohler A."/>
            <person name="Krizsan K."/>
            <person name="Balestrini R."/>
            <person name="Da Silva C."/>
            <person name="Montanini B."/>
            <person name="Hainaut M."/>
            <person name="Levati E."/>
            <person name="Barry K.W."/>
            <person name="Belfiori B."/>
            <person name="Cichocki N."/>
            <person name="Clum A."/>
            <person name="Dockter R.B."/>
            <person name="Fauchery L."/>
            <person name="Guy J."/>
            <person name="Iotti M."/>
            <person name="Le Tacon F."/>
            <person name="Lindquist E.A."/>
            <person name="Lipzen A."/>
            <person name="Malagnac F."/>
            <person name="Mello A."/>
            <person name="Molinier V."/>
            <person name="Miyauchi S."/>
            <person name="Poulain J."/>
            <person name="Riccioni C."/>
            <person name="Rubini A."/>
            <person name="Sitrit Y."/>
            <person name="Splivallo R."/>
            <person name="Traeger S."/>
            <person name="Wang M."/>
            <person name="Zifcakova L."/>
            <person name="Wipf D."/>
            <person name="Zambonelli A."/>
            <person name="Paolocci F."/>
            <person name="Nowrousian M."/>
            <person name="Ottonello S."/>
            <person name="Baldrian P."/>
            <person name="Spatafora J.W."/>
            <person name="Henrissat B."/>
            <person name="Nagy L.G."/>
            <person name="Aury J.M."/>
            <person name="Wincker P."/>
            <person name="Grigoriev I.V."/>
            <person name="Bonfante P."/>
            <person name="Martin F.M."/>
        </authorList>
    </citation>
    <scope>NUCLEOTIDE SEQUENCE [LARGE SCALE GENOMIC DNA]</scope>
    <source>
        <strain evidence="2 3">120613-1</strain>
    </source>
</reference>
<evidence type="ECO:0000256" key="1">
    <source>
        <dbReference type="SAM" id="MobiDB-lite"/>
    </source>
</evidence>
<organism evidence="2 3">
    <name type="scientific">Choiromyces venosus 120613-1</name>
    <dbReference type="NCBI Taxonomy" id="1336337"/>
    <lineage>
        <taxon>Eukaryota</taxon>
        <taxon>Fungi</taxon>
        <taxon>Dikarya</taxon>
        <taxon>Ascomycota</taxon>
        <taxon>Pezizomycotina</taxon>
        <taxon>Pezizomycetes</taxon>
        <taxon>Pezizales</taxon>
        <taxon>Tuberaceae</taxon>
        <taxon>Choiromyces</taxon>
    </lineage>
</organism>
<sequence>MGESIRYLSRSRQVISLPCNQVIYRQYYTVAPRHPGWPNFMDSIWGKGVSGTAKRGFYFKKMLFQFSYQALSQQIFICNIDTSYRPFSRHTCSMVFIPPFITICPNILHLRLSPLEHSLPSTSGSAGQLSIGTRGGFLKISYESETSPFPVQRVKFYDDSEAPEILYGSARYPVQRDPGSEVRLYSSAISNTPLIHKSDRFLARTQPRIIDDHSTAPYTSMRSAATQIQVSSSAIPTPALPKSTPPGTERLKSHSTA</sequence>